<proteinExistence type="predicted"/>
<dbReference type="Proteomes" id="UP000053105">
    <property type="component" value="Unassembled WGS sequence"/>
</dbReference>
<dbReference type="AlphaFoldDB" id="A0A0M9A2Z4"/>
<name>A0A0M9A2Z4_9HYME</name>
<keyword evidence="2" id="KW-1185">Reference proteome</keyword>
<reference evidence="1 2" key="1">
    <citation type="submission" date="2015-07" db="EMBL/GenBank/DDBJ databases">
        <title>The genome of Melipona quadrifasciata.</title>
        <authorList>
            <person name="Pan H."/>
            <person name="Kapheim K."/>
        </authorList>
    </citation>
    <scope>NUCLEOTIDE SEQUENCE [LARGE SCALE GENOMIC DNA]</scope>
    <source>
        <strain evidence="1">0111107301</strain>
        <tissue evidence="1">Whole body</tissue>
    </source>
</reference>
<protein>
    <submittedName>
        <fullName evidence="1">Uncharacterized protein</fullName>
    </submittedName>
</protein>
<sequence length="141" mass="16325">MGGALALGIALWRMSYLQGSRSDFDPTLVDSADCVRRLRVTSLDELFFRDRGKRTYILPTDPYYRTVTWLDKSWVALHLRNAQFLPLDSWKAVSAADAATKAVQKWSATSNMVALDPLQLMLRIYKYEHKLIALRTYFREF</sequence>
<dbReference type="EMBL" id="KQ435765">
    <property type="protein sequence ID" value="KOX75376.1"/>
    <property type="molecule type" value="Genomic_DNA"/>
</dbReference>
<organism evidence="1 2">
    <name type="scientific">Melipona quadrifasciata</name>
    <dbReference type="NCBI Taxonomy" id="166423"/>
    <lineage>
        <taxon>Eukaryota</taxon>
        <taxon>Metazoa</taxon>
        <taxon>Ecdysozoa</taxon>
        <taxon>Arthropoda</taxon>
        <taxon>Hexapoda</taxon>
        <taxon>Insecta</taxon>
        <taxon>Pterygota</taxon>
        <taxon>Neoptera</taxon>
        <taxon>Endopterygota</taxon>
        <taxon>Hymenoptera</taxon>
        <taxon>Apocrita</taxon>
        <taxon>Aculeata</taxon>
        <taxon>Apoidea</taxon>
        <taxon>Anthophila</taxon>
        <taxon>Apidae</taxon>
        <taxon>Melipona</taxon>
    </lineage>
</organism>
<gene>
    <name evidence="1" type="ORF">WN51_13246</name>
</gene>
<evidence type="ECO:0000313" key="1">
    <source>
        <dbReference type="EMBL" id="KOX75376.1"/>
    </source>
</evidence>
<accession>A0A0M9A2Z4</accession>
<evidence type="ECO:0000313" key="2">
    <source>
        <dbReference type="Proteomes" id="UP000053105"/>
    </source>
</evidence>